<feature type="compositionally biased region" description="Low complexity" evidence="1">
    <location>
        <begin position="92"/>
        <end position="103"/>
    </location>
</feature>
<evidence type="ECO:0000313" key="3">
    <source>
        <dbReference type="Proteomes" id="UP000559027"/>
    </source>
</evidence>
<evidence type="ECO:0000313" key="2">
    <source>
        <dbReference type="EMBL" id="KAF5350590.1"/>
    </source>
</evidence>
<dbReference type="Proteomes" id="UP000559027">
    <property type="component" value="Unassembled WGS sequence"/>
</dbReference>
<protein>
    <submittedName>
        <fullName evidence="2">Uncharacterized protein</fullName>
    </submittedName>
</protein>
<sequence>MSWFFSPLRPRVVTREERAHIRMIIQREDQRSAARIARIDEQNRRENQRREIEELLLEVLRRMASSDKIPCANDSVLNFRGSGSGSFAQGDATTGTSEASTSEINPVDDPRSSRHFPEHPEIEQTLDATGGAPPSYSDSSARGELLDALQPEVLALFLDKKNVTFADSDKAGDVNDRGGVGRGTRKSQNYISTNPFHPFSKRKTVCLIAASHGEANQPLE</sequence>
<feature type="region of interest" description="Disordered" evidence="1">
    <location>
        <begin position="169"/>
        <end position="188"/>
    </location>
</feature>
<dbReference type="EMBL" id="JAACJO010000014">
    <property type="protein sequence ID" value="KAF5350590.1"/>
    <property type="molecule type" value="Genomic_DNA"/>
</dbReference>
<comment type="caution">
    <text evidence="2">The sequence shown here is derived from an EMBL/GenBank/DDBJ whole genome shotgun (WGS) entry which is preliminary data.</text>
</comment>
<evidence type="ECO:0000256" key="1">
    <source>
        <dbReference type="SAM" id="MobiDB-lite"/>
    </source>
</evidence>
<dbReference type="AlphaFoldDB" id="A0A8H5FUU4"/>
<gene>
    <name evidence="2" type="ORF">D9756_008679</name>
</gene>
<name>A0A8H5FUU4_9AGAR</name>
<reference evidence="2 3" key="1">
    <citation type="journal article" date="2020" name="ISME J.">
        <title>Uncovering the hidden diversity of litter-decomposition mechanisms in mushroom-forming fungi.</title>
        <authorList>
            <person name="Floudas D."/>
            <person name="Bentzer J."/>
            <person name="Ahren D."/>
            <person name="Johansson T."/>
            <person name="Persson P."/>
            <person name="Tunlid A."/>
        </authorList>
    </citation>
    <scope>NUCLEOTIDE SEQUENCE [LARGE SCALE GENOMIC DNA]</scope>
    <source>
        <strain evidence="2 3">CBS 146.42</strain>
    </source>
</reference>
<keyword evidence="3" id="KW-1185">Reference proteome</keyword>
<proteinExistence type="predicted"/>
<feature type="region of interest" description="Disordered" evidence="1">
    <location>
        <begin position="85"/>
        <end position="117"/>
    </location>
</feature>
<organism evidence="2 3">
    <name type="scientific">Leucocoprinus leucothites</name>
    <dbReference type="NCBI Taxonomy" id="201217"/>
    <lineage>
        <taxon>Eukaryota</taxon>
        <taxon>Fungi</taxon>
        <taxon>Dikarya</taxon>
        <taxon>Basidiomycota</taxon>
        <taxon>Agaricomycotina</taxon>
        <taxon>Agaricomycetes</taxon>
        <taxon>Agaricomycetidae</taxon>
        <taxon>Agaricales</taxon>
        <taxon>Agaricineae</taxon>
        <taxon>Agaricaceae</taxon>
        <taxon>Leucocoprinus</taxon>
    </lineage>
</organism>
<feature type="compositionally biased region" description="Basic and acidic residues" evidence="1">
    <location>
        <begin position="108"/>
        <end position="117"/>
    </location>
</feature>
<accession>A0A8H5FUU4</accession>